<sequence length="39" mass="4256">MTGRNSKPKKRGPAAAPTRLEQFGESLAEGTEPKAMKRK</sequence>
<evidence type="ECO:0000256" key="1">
    <source>
        <dbReference type="SAM" id="MobiDB-lite"/>
    </source>
</evidence>
<keyword evidence="3" id="KW-1185">Reference proteome</keyword>
<reference evidence="2 3" key="1">
    <citation type="submission" date="2021-03" db="EMBL/GenBank/DDBJ databases">
        <title>Genomic Encyclopedia of Type Strains, Phase IV (KMG-IV): sequencing the most valuable type-strain genomes for metagenomic binning, comparative biology and taxonomic classification.</title>
        <authorList>
            <person name="Goeker M."/>
        </authorList>
    </citation>
    <scope>NUCLEOTIDE SEQUENCE [LARGE SCALE GENOMIC DNA]</scope>
    <source>
        <strain evidence="2 3">DSM 23491</strain>
    </source>
</reference>
<feature type="compositionally biased region" description="Basic residues" evidence="1">
    <location>
        <begin position="1"/>
        <end position="12"/>
    </location>
</feature>
<proteinExistence type="predicted"/>
<organism evidence="2 3">
    <name type="scientific">Paenibacillus sediminis</name>
    <dbReference type="NCBI Taxonomy" id="664909"/>
    <lineage>
        <taxon>Bacteria</taxon>
        <taxon>Bacillati</taxon>
        <taxon>Bacillota</taxon>
        <taxon>Bacilli</taxon>
        <taxon>Bacillales</taxon>
        <taxon>Paenibacillaceae</taxon>
        <taxon>Paenibacillus</taxon>
    </lineage>
</organism>
<dbReference type="EMBL" id="JAGGKP010000001">
    <property type="protein sequence ID" value="MBP1936106.1"/>
    <property type="molecule type" value="Genomic_DNA"/>
</dbReference>
<gene>
    <name evidence="2" type="ORF">J2Z20_000967</name>
</gene>
<dbReference type="Proteomes" id="UP001519273">
    <property type="component" value="Unassembled WGS sequence"/>
</dbReference>
<evidence type="ECO:0008006" key="4">
    <source>
        <dbReference type="Google" id="ProtNLM"/>
    </source>
</evidence>
<name>A0ABS4H0Q3_9BACL</name>
<protein>
    <recommendedName>
        <fullName evidence="4">YfhD family protein</fullName>
    </recommendedName>
</protein>
<accession>A0ABS4H0Q3</accession>
<comment type="caution">
    <text evidence="2">The sequence shown here is derived from an EMBL/GenBank/DDBJ whole genome shotgun (WGS) entry which is preliminary data.</text>
</comment>
<evidence type="ECO:0000313" key="2">
    <source>
        <dbReference type="EMBL" id="MBP1936106.1"/>
    </source>
</evidence>
<evidence type="ECO:0000313" key="3">
    <source>
        <dbReference type="Proteomes" id="UP001519273"/>
    </source>
</evidence>
<feature type="region of interest" description="Disordered" evidence="1">
    <location>
        <begin position="1"/>
        <end position="39"/>
    </location>
</feature>